<dbReference type="GO" id="GO:0008270">
    <property type="term" value="F:zinc ion binding"/>
    <property type="evidence" value="ECO:0007669"/>
    <property type="project" value="UniProtKB-UniRule"/>
</dbReference>
<gene>
    <name evidence="6" type="primary">dabA</name>
    <name evidence="8" type="ORF">CKO40_20895</name>
</gene>
<feature type="compositionally biased region" description="Basic and acidic residues" evidence="7">
    <location>
        <begin position="563"/>
        <end position="576"/>
    </location>
</feature>
<organism evidence="8 9">
    <name type="scientific">Halochromatium glycolicum</name>
    <dbReference type="NCBI Taxonomy" id="85075"/>
    <lineage>
        <taxon>Bacteria</taxon>
        <taxon>Pseudomonadati</taxon>
        <taxon>Pseudomonadota</taxon>
        <taxon>Gammaproteobacteria</taxon>
        <taxon>Chromatiales</taxon>
        <taxon>Chromatiaceae</taxon>
        <taxon>Halochromatium</taxon>
    </lineage>
</organism>
<keyword evidence="5 6" id="KW-0472">Membrane</keyword>
<reference evidence="8" key="2">
    <citation type="journal article" date="2020" name="Microorganisms">
        <title>Osmotic Adaptation and Compatible Solute Biosynthesis of Phototrophic Bacteria as Revealed from Genome Analyses.</title>
        <authorList>
            <person name="Imhoff J.F."/>
            <person name="Rahn T."/>
            <person name="Kunzel S."/>
            <person name="Keller A."/>
            <person name="Neulinger S.C."/>
        </authorList>
    </citation>
    <scope>NUCLEOTIDE SEQUENCE</scope>
    <source>
        <strain evidence="8">DSM 11080</strain>
    </source>
</reference>
<feature type="compositionally biased region" description="Basic and acidic residues" evidence="7">
    <location>
        <begin position="1"/>
        <end position="11"/>
    </location>
</feature>
<reference evidence="8" key="1">
    <citation type="submission" date="2017-08" db="EMBL/GenBank/DDBJ databases">
        <authorList>
            <person name="Imhoff J.F."/>
            <person name="Rahn T."/>
            <person name="Kuenzel S."/>
            <person name="Neulinger S.C."/>
        </authorList>
    </citation>
    <scope>NUCLEOTIDE SEQUENCE</scope>
    <source>
        <strain evidence="8">DSM 11080</strain>
    </source>
</reference>
<comment type="subunit">
    <text evidence="6">Forms a complex with DabB.</text>
</comment>
<evidence type="ECO:0000256" key="3">
    <source>
        <dbReference type="ARBA" id="ARBA00022723"/>
    </source>
</evidence>
<dbReference type="GO" id="GO:0005886">
    <property type="term" value="C:plasma membrane"/>
    <property type="evidence" value="ECO:0007669"/>
    <property type="project" value="UniProtKB-SubCell"/>
</dbReference>
<feature type="binding site" evidence="6">
    <location>
        <position position="395"/>
    </location>
    <ligand>
        <name>Zn(2+)</name>
        <dbReference type="ChEBI" id="CHEBI:29105"/>
    </ligand>
</feature>
<feature type="region of interest" description="Disordered" evidence="7">
    <location>
        <begin position="531"/>
        <end position="604"/>
    </location>
</feature>
<keyword evidence="1 6" id="KW-0813">Transport</keyword>
<feature type="binding site" evidence="6">
    <location>
        <position position="648"/>
    </location>
    <ligand>
        <name>Zn(2+)</name>
        <dbReference type="ChEBI" id="CHEBI:29105"/>
    </ligand>
</feature>
<dbReference type="AlphaFoldDB" id="A0AAJ0XCI8"/>
<comment type="similarity">
    <text evidence="6">Belongs to the inorganic carbon transporter (TC 9.A.2) DabA family.</text>
</comment>
<dbReference type="Pfam" id="PF10070">
    <property type="entry name" value="DabA"/>
    <property type="match status" value="1"/>
</dbReference>
<evidence type="ECO:0000256" key="1">
    <source>
        <dbReference type="ARBA" id="ARBA00022448"/>
    </source>
</evidence>
<keyword evidence="4 6" id="KW-0862">Zinc</keyword>
<proteinExistence type="inferred from homology"/>
<evidence type="ECO:0000256" key="2">
    <source>
        <dbReference type="ARBA" id="ARBA00022475"/>
    </source>
</evidence>
<dbReference type="InterPro" id="IPR018752">
    <property type="entry name" value="DabA"/>
</dbReference>
<protein>
    <recommendedName>
        <fullName evidence="6">Probable inorganic carbon transporter subunit DabA</fullName>
    </recommendedName>
</protein>
<dbReference type="EMBL" id="NRSJ01000056">
    <property type="protein sequence ID" value="MBK1706927.1"/>
    <property type="molecule type" value="Genomic_DNA"/>
</dbReference>
<evidence type="ECO:0000256" key="4">
    <source>
        <dbReference type="ARBA" id="ARBA00022833"/>
    </source>
</evidence>
<dbReference type="PANTHER" id="PTHR38344:SF1">
    <property type="entry name" value="INORGANIC CARBON TRANSPORTER SUBUNIT DABA-RELATED"/>
    <property type="match status" value="1"/>
</dbReference>
<evidence type="ECO:0000256" key="5">
    <source>
        <dbReference type="ARBA" id="ARBA00023136"/>
    </source>
</evidence>
<keyword evidence="2 6" id="KW-1003">Cell membrane</keyword>
<name>A0AAJ0XCI8_9GAMM</name>
<evidence type="ECO:0000256" key="6">
    <source>
        <dbReference type="HAMAP-Rule" id="MF_01871"/>
    </source>
</evidence>
<evidence type="ECO:0000256" key="7">
    <source>
        <dbReference type="SAM" id="MobiDB-lite"/>
    </source>
</evidence>
<keyword evidence="3 6" id="KW-0479">Metal-binding</keyword>
<accession>A0AAJ0XCI8</accession>
<evidence type="ECO:0000313" key="9">
    <source>
        <dbReference type="Proteomes" id="UP001296776"/>
    </source>
</evidence>
<feature type="compositionally biased region" description="Pro residues" evidence="7">
    <location>
        <begin position="31"/>
        <end position="41"/>
    </location>
</feature>
<feature type="region of interest" description="Disordered" evidence="7">
    <location>
        <begin position="1"/>
        <end position="42"/>
    </location>
</feature>
<comment type="function">
    <text evidence="6">Part of an energy-coupled inorganic carbon pump.</text>
</comment>
<dbReference type="HAMAP" id="MF_01871">
    <property type="entry name" value="DabA"/>
    <property type="match status" value="1"/>
</dbReference>
<evidence type="ECO:0000313" key="8">
    <source>
        <dbReference type="EMBL" id="MBK1706927.1"/>
    </source>
</evidence>
<feature type="binding site" evidence="6">
    <location>
        <position position="633"/>
    </location>
    <ligand>
        <name>Zn(2+)</name>
        <dbReference type="ChEBI" id="CHEBI:29105"/>
    </ligand>
</feature>
<feature type="binding site" evidence="6">
    <location>
        <position position="397"/>
    </location>
    <ligand>
        <name>Zn(2+)</name>
        <dbReference type="ChEBI" id="CHEBI:29105"/>
    </ligand>
</feature>
<dbReference type="PANTHER" id="PTHR38344">
    <property type="entry name" value="UPF0753 PROTEIN AQ_863"/>
    <property type="match status" value="1"/>
</dbReference>
<comment type="caution">
    <text evidence="8">The sequence shown here is derived from an EMBL/GenBank/DDBJ whole genome shotgun (WGS) entry which is preliminary data.</text>
</comment>
<comment type="cofactor">
    <cofactor evidence="6">
        <name>Zn(2+)</name>
        <dbReference type="ChEBI" id="CHEBI:29105"/>
    </cofactor>
</comment>
<comment type="subcellular location">
    <subcellularLocation>
        <location evidence="6">Cell membrane</location>
        <topology evidence="6">Peripheral membrane protein</topology>
    </subcellularLocation>
</comment>
<sequence length="939" mass="102728">MQDNRIDDQTLERQPVGTNADGIPSLSTAPANPPEPTPAPLPEQIDAACNRIAPVWPLDRFVAVNPFHGLRDQRFEQAAETMRRIAGARMYMPRSYYREQIEAGRITDADLDAAAARCGSDLSAAELRQAAAVDATPPSASPAATQAAPQAASQSATLSAPLSAQVPLLTSVLDELDADDWSSFVVERISHHCAAYFDMGQATWKRPWQGMSLYESWRRFAAMDYSTTMMGQGGMRARVKALPESPRDCIESAIRRLGIPAGAALDYMHAALMDIGGWAAWTRLLRWEQELTGGEDETIVELLAIRLAWDVLVYEHKASPELSKRWREVCKRLSRGKPAAKPTPEPQHIEHILLTAFELSYQRQLMADLRNGADTNGANGERPSTQRPVIQAAFCIDVRSEVMRRAFETICPKAQTLGFAGFFGVPIEHVPFGAVEPRSHMPVLLTPTYRVCSEVHDADRDEAEQALETQRRRTGISKSWKAFKMGASSCFSFVEAAGLLLYAPKIIADSFGWGRPVAAPDDLHLDAPQQQRVGPSLDVPNHGACSREGLVTPGSSYGSADGSAHEPVHQHQHDHGQAQGAIPGGEQAESPAQAPSARTPGIPEAERVDLAEGILRAMSMTDNFARLVLLVGHGSTVVNNPHATGLDCGACGGMTGEASARVGAALLNDPKVRRGVAERGIRIPDDTWFIGAQHDTCVDEIRLYDTAVLPGEYAEELAQLRSWLQQAGELTRLSRAALLGLEHRSRQAITANIRHRSRDWSQVRPEWGLAGCAAFIAAPRERTRGLDLGGRTFLHDYDWTGDTGFGVLELIMTAPMVVAAWINLQYYGSTTDNRRFGSGNKVLHNVVGGAIGVLEGNAGDLRVGLPMQSLHDGKRWVHEPMRLSVYLQAPQAPIDDIIAKHQLVQEMLDNGWMHLFRMDDEGGIQQRIPHEGWQAVPSH</sequence>
<keyword evidence="9" id="KW-1185">Reference proteome</keyword>
<dbReference type="Proteomes" id="UP001296776">
    <property type="component" value="Unassembled WGS sequence"/>
</dbReference>